<dbReference type="PROSITE" id="PS50850">
    <property type="entry name" value="MFS"/>
    <property type="match status" value="1"/>
</dbReference>
<feature type="transmembrane region" description="Helical" evidence="7">
    <location>
        <begin position="81"/>
        <end position="99"/>
    </location>
</feature>
<evidence type="ECO:0000256" key="6">
    <source>
        <dbReference type="ARBA" id="ARBA00023136"/>
    </source>
</evidence>
<evidence type="ECO:0000256" key="4">
    <source>
        <dbReference type="ARBA" id="ARBA00022692"/>
    </source>
</evidence>
<feature type="transmembrane region" description="Helical" evidence="7">
    <location>
        <begin position="249"/>
        <end position="271"/>
    </location>
</feature>
<dbReference type="SUPFAM" id="SSF103473">
    <property type="entry name" value="MFS general substrate transporter"/>
    <property type="match status" value="2"/>
</dbReference>
<protein>
    <recommendedName>
        <fullName evidence="8">Major facilitator superfamily (MFS) profile domain-containing protein</fullName>
    </recommendedName>
</protein>
<dbReference type="GO" id="GO:0022857">
    <property type="term" value="F:transmembrane transporter activity"/>
    <property type="evidence" value="ECO:0007669"/>
    <property type="project" value="InterPro"/>
</dbReference>
<evidence type="ECO:0000256" key="2">
    <source>
        <dbReference type="ARBA" id="ARBA00022448"/>
    </source>
</evidence>
<dbReference type="GO" id="GO:0005886">
    <property type="term" value="C:plasma membrane"/>
    <property type="evidence" value="ECO:0007669"/>
    <property type="project" value="UniProtKB-SubCell"/>
</dbReference>
<accession>A0A1J4T8B5</accession>
<dbReference type="Proteomes" id="UP000182860">
    <property type="component" value="Unassembled WGS sequence"/>
</dbReference>
<evidence type="ECO:0000256" key="5">
    <source>
        <dbReference type="ARBA" id="ARBA00022989"/>
    </source>
</evidence>
<dbReference type="EMBL" id="MNUV01000007">
    <property type="protein sequence ID" value="OIO08404.1"/>
    <property type="molecule type" value="Genomic_DNA"/>
</dbReference>
<evidence type="ECO:0000256" key="1">
    <source>
        <dbReference type="ARBA" id="ARBA00004651"/>
    </source>
</evidence>
<dbReference type="InterPro" id="IPR011701">
    <property type="entry name" value="MFS"/>
</dbReference>
<dbReference type="PANTHER" id="PTHR23517">
    <property type="entry name" value="RESISTANCE PROTEIN MDTM, PUTATIVE-RELATED-RELATED"/>
    <property type="match status" value="1"/>
</dbReference>
<proteinExistence type="predicted"/>
<sequence>MSKLSEIKKNLFNKRGLRILYFLGFILALSTAVPTYIESNYIKEFVSAEKIGLFFLVSNAITFFLILVYPGIIARFKNYRVSQVVLGCNFIALLAMYFANSPFTLFTAFILLMSSLNLIWINMDIFIENFTAVDSAGRTRTTYFTFMNLGWVAAPIISSYFIKDSNYRPVYLLAAALLIPFYIIFIRQGRDLKDKIKYEKDHIKEIVRKIFKTKNIRGIFSLAILLHLFYSLAVVYVPLHLHENIGLSWGQLGIAFSFMLLPFIIFELPAGIIADKYLGEKEIMTLGFTILIISLILFFSVKSTSIVVWGLILFFSRIGAALVEAMRDSYFFKIITAKEVGLINFFRTAQPLGYLIGTGLGTIILIFYPIQFVFLILALLMTTSFYFLWIIKDTK</sequence>
<evidence type="ECO:0000259" key="8">
    <source>
        <dbReference type="PROSITE" id="PS50850"/>
    </source>
</evidence>
<feature type="transmembrane region" description="Helical" evidence="7">
    <location>
        <begin position="372"/>
        <end position="391"/>
    </location>
</feature>
<feature type="transmembrane region" description="Helical" evidence="7">
    <location>
        <begin position="283"/>
        <end position="300"/>
    </location>
</feature>
<feature type="transmembrane region" description="Helical" evidence="7">
    <location>
        <begin position="168"/>
        <end position="186"/>
    </location>
</feature>
<feature type="domain" description="Major facilitator superfamily (MFS) profile" evidence="8">
    <location>
        <begin position="216"/>
        <end position="395"/>
    </location>
</feature>
<feature type="transmembrane region" description="Helical" evidence="7">
    <location>
        <begin position="20"/>
        <end position="39"/>
    </location>
</feature>
<evidence type="ECO:0000256" key="7">
    <source>
        <dbReference type="SAM" id="Phobius"/>
    </source>
</evidence>
<dbReference type="PANTHER" id="PTHR23517:SF3">
    <property type="entry name" value="INTEGRAL MEMBRANE TRANSPORT PROTEIN"/>
    <property type="match status" value="1"/>
</dbReference>
<comment type="subcellular location">
    <subcellularLocation>
        <location evidence="1">Cell membrane</location>
        <topology evidence="1">Multi-pass membrane protein</topology>
    </subcellularLocation>
</comment>
<keyword evidence="5 7" id="KW-1133">Transmembrane helix</keyword>
<dbReference type="InterPro" id="IPR050171">
    <property type="entry name" value="MFS_Transporters"/>
</dbReference>
<reference evidence="9 10" key="1">
    <citation type="journal article" date="2016" name="Environ. Microbiol.">
        <title>Genomic resolution of a cold subsurface aquifer community provides metabolic insights for novel microbes adapted to high CO concentrations.</title>
        <authorList>
            <person name="Probst A.J."/>
            <person name="Castelle C.J."/>
            <person name="Singh A."/>
            <person name="Brown C.T."/>
            <person name="Anantharaman K."/>
            <person name="Sharon I."/>
            <person name="Hug L.A."/>
            <person name="Burstein D."/>
            <person name="Emerson J.B."/>
            <person name="Thomas B.C."/>
            <person name="Banfield J.F."/>
        </authorList>
    </citation>
    <scope>NUCLEOTIDE SEQUENCE [LARGE SCALE GENOMIC DNA]</scope>
    <source>
        <strain evidence="9">CG1_02_41_21</strain>
    </source>
</reference>
<feature type="transmembrane region" description="Helical" evidence="7">
    <location>
        <begin position="51"/>
        <end position="69"/>
    </location>
</feature>
<keyword evidence="4 7" id="KW-0812">Transmembrane</keyword>
<feature type="transmembrane region" description="Helical" evidence="7">
    <location>
        <begin position="218"/>
        <end position="237"/>
    </location>
</feature>
<feature type="transmembrane region" description="Helical" evidence="7">
    <location>
        <begin position="345"/>
        <end position="366"/>
    </location>
</feature>
<comment type="caution">
    <text evidence="9">The sequence shown here is derived from an EMBL/GenBank/DDBJ whole genome shotgun (WGS) entry which is preliminary data.</text>
</comment>
<dbReference type="Pfam" id="PF07690">
    <property type="entry name" value="MFS_1"/>
    <property type="match status" value="1"/>
</dbReference>
<feature type="transmembrane region" description="Helical" evidence="7">
    <location>
        <begin position="306"/>
        <end position="325"/>
    </location>
</feature>
<dbReference type="Gene3D" id="1.20.1250.20">
    <property type="entry name" value="MFS general substrate transporter like domains"/>
    <property type="match status" value="2"/>
</dbReference>
<name>A0A1J4T8B5_9BACT</name>
<evidence type="ECO:0000313" key="10">
    <source>
        <dbReference type="Proteomes" id="UP000182860"/>
    </source>
</evidence>
<keyword evidence="3" id="KW-1003">Cell membrane</keyword>
<evidence type="ECO:0000256" key="3">
    <source>
        <dbReference type="ARBA" id="ARBA00022475"/>
    </source>
</evidence>
<gene>
    <name evidence="9" type="ORF">AUJ35_00350</name>
</gene>
<organism evidence="9 10">
    <name type="scientific">Candidatus Falkowbacteria bacterium CG1_02_41_21</name>
    <dbReference type="NCBI Taxonomy" id="1805147"/>
    <lineage>
        <taxon>Bacteria</taxon>
        <taxon>Candidatus Falkowiibacteriota</taxon>
    </lineage>
</organism>
<feature type="transmembrane region" description="Helical" evidence="7">
    <location>
        <begin position="105"/>
        <end position="123"/>
    </location>
</feature>
<dbReference type="InterPro" id="IPR036259">
    <property type="entry name" value="MFS_trans_sf"/>
</dbReference>
<keyword evidence="2" id="KW-0813">Transport</keyword>
<keyword evidence="6 7" id="KW-0472">Membrane</keyword>
<dbReference type="AlphaFoldDB" id="A0A1J4T8B5"/>
<dbReference type="InterPro" id="IPR020846">
    <property type="entry name" value="MFS_dom"/>
</dbReference>
<evidence type="ECO:0000313" key="9">
    <source>
        <dbReference type="EMBL" id="OIO08404.1"/>
    </source>
</evidence>
<feature type="transmembrane region" description="Helical" evidence="7">
    <location>
        <begin position="143"/>
        <end position="162"/>
    </location>
</feature>